<comment type="cofactor">
    <cofactor evidence="1">
        <name>pyridoxal 5'-phosphate</name>
        <dbReference type="ChEBI" id="CHEBI:597326"/>
    </cofactor>
</comment>
<dbReference type="GO" id="GO:0008483">
    <property type="term" value="F:transaminase activity"/>
    <property type="evidence" value="ECO:0007669"/>
    <property type="project" value="UniProtKB-KW"/>
</dbReference>
<evidence type="ECO:0000256" key="5">
    <source>
        <dbReference type="ARBA" id="ARBA00022898"/>
    </source>
</evidence>
<protein>
    <recommendedName>
        <fullName evidence="9">Aspartate aminotransferase family protein</fullName>
    </recommendedName>
</protein>
<name>A0A2M7QEC2_9BACT</name>
<dbReference type="InterPro" id="IPR015421">
    <property type="entry name" value="PyrdxlP-dep_Trfase_major"/>
</dbReference>
<dbReference type="PANTHER" id="PTHR43206:SF1">
    <property type="entry name" value="4-AMINOBUTYRATE AMINOTRANSFERASE, MITOCHONDRIAL"/>
    <property type="match status" value="1"/>
</dbReference>
<evidence type="ECO:0008006" key="9">
    <source>
        <dbReference type="Google" id="ProtNLM"/>
    </source>
</evidence>
<organism evidence="7 8">
    <name type="scientific">Candidatus Roizmanbacteria bacterium CG_4_10_14_0_8_um_filter_35_28</name>
    <dbReference type="NCBI Taxonomy" id="1974827"/>
    <lineage>
        <taxon>Bacteria</taxon>
        <taxon>Candidatus Roizmaniibacteriota</taxon>
    </lineage>
</organism>
<gene>
    <name evidence="7" type="ORF">COY88_04375</name>
</gene>
<comment type="caution">
    <text evidence="7">The sequence shown here is derived from an EMBL/GenBank/DDBJ whole genome shotgun (WGS) entry which is preliminary data.</text>
</comment>
<comment type="similarity">
    <text evidence="2 6">Belongs to the class-III pyridoxal-phosphate-dependent aminotransferase family.</text>
</comment>
<reference evidence="8" key="1">
    <citation type="submission" date="2017-09" db="EMBL/GenBank/DDBJ databases">
        <title>Depth-based differentiation of microbial function through sediment-hosted aquifers and enrichment of novel symbionts in the deep terrestrial subsurface.</title>
        <authorList>
            <person name="Probst A.J."/>
            <person name="Ladd B."/>
            <person name="Jarett J.K."/>
            <person name="Geller-Mcgrath D.E."/>
            <person name="Sieber C.M.K."/>
            <person name="Emerson J.B."/>
            <person name="Anantharaman K."/>
            <person name="Thomas B.C."/>
            <person name="Malmstrom R."/>
            <person name="Stieglmeier M."/>
            <person name="Klingl A."/>
            <person name="Woyke T."/>
            <person name="Ryan C.M."/>
            <person name="Banfield J.F."/>
        </authorList>
    </citation>
    <scope>NUCLEOTIDE SEQUENCE [LARGE SCALE GENOMIC DNA]</scope>
</reference>
<sequence>MAVAPTELLELAKNRRPIESVSPPEQKPNSALDSLQQHGTYLLEQQKDRLEHVCHPSGRDATGPIDHALSHGIYDIITNEEGKIVNVFIDFTSHWFTSILDRFKHANLNDPYYLWLLGVLAQEKGTPTENVSWIEMAFVDIMQSFFTKEEVEKDNFVVLPVSTGSLGVTDAIDTAKGLISEKYLLKDRENGLFTNHLKGIAFESGFHGRVDDAAEATANQAKTGHKWQGNVEHVFTPTVEYNLDGSINEELTKRRKQISFEELEKYLVKDEYAYLIVEYPIQAEGGVNIFDKQTLIEISDLCKKYGKLLIVDDVQMGGRTWTVEEDFVSPFAEEVIELADIVTFGKVFHANGSVYNLKNIKEKGLSPKYIKDHALHYGGTHTSDFANMLSGAMIMKTIMEEELWKNALDKTDEIYQAIKNLSSVFPELINTVRKADNTAYMAWSFKDQATRDKFKKFMFDNEYIKLLTAGETSIRFAPPADMDNDEVAGLMGAIERQMVNL</sequence>
<evidence type="ECO:0000256" key="3">
    <source>
        <dbReference type="ARBA" id="ARBA00022576"/>
    </source>
</evidence>
<evidence type="ECO:0000313" key="7">
    <source>
        <dbReference type="EMBL" id="PIY70669.1"/>
    </source>
</evidence>
<evidence type="ECO:0000256" key="4">
    <source>
        <dbReference type="ARBA" id="ARBA00022679"/>
    </source>
</evidence>
<dbReference type="SUPFAM" id="SSF53383">
    <property type="entry name" value="PLP-dependent transferases"/>
    <property type="match status" value="1"/>
</dbReference>
<dbReference type="InterPro" id="IPR005814">
    <property type="entry name" value="Aminotrans_3"/>
</dbReference>
<dbReference type="Gene3D" id="3.90.1150.10">
    <property type="entry name" value="Aspartate Aminotransferase, domain 1"/>
    <property type="match status" value="1"/>
</dbReference>
<dbReference type="EMBL" id="PFLH01000084">
    <property type="protein sequence ID" value="PIY70669.1"/>
    <property type="molecule type" value="Genomic_DNA"/>
</dbReference>
<dbReference type="AlphaFoldDB" id="A0A2M7QEC2"/>
<dbReference type="Proteomes" id="UP000230344">
    <property type="component" value="Unassembled WGS sequence"/>
</dbReference>
<accession>A0A2M7QEC2</accession>
<keyword evidence="4" id="KW-0808">Transferase</keyword>
<dbReference type="PANTHER" id="PTHR43206">
    <property type="entry name" value="AMINOTRANSFERASE"/>
    <property type="match status" value="1"/>
</dbReference>
<keyword evidence="3" id="KW-0032">Aminotransferase</keyword>
<proteinExistence type="inferred from homology"/>
<dbReference type="InterPro" id="IPR015422">
    <property type="entry name" value="PyrdxlP-dep_Trfase_small"/>
</dbReference>
<evidence type="ECO:0000256" key="6">
    <source>
        <dbReference type="RuleBase" id="RU003560"/>
    </source>
</evidence>
<evidence type="ECO:0000313" key="8">
    <source>
        <dbReference type="Proteomes" id="UP000230344"/>
    </source>
</evidence>
<dbReference type="Gene3D" id="3.40.640.10">
    <property type="entry name" value="Type I PLP-dependent aspartate aminotransferase-like (Major domain)"/>
    <property type="match status" value="1"/>
</dbReference>
<keyword evidence="5 6" id="KW-0663">Pyridoxal phosphate</keyword>
<evidence type="ECO:0000256" key="2">
    <source>
        <dbReference type="ARBA" id="ARBA00008954"/>
    </source>
</evidence>
<dbReference type="GO" id="GO:0009450">
    <property type="term" value="P:gamma-aminobutyric acid catabolic process"/>
    <property type="evidence" value="ECO:0007669"/>
    <property type="project" value="TreeGrafter"/>
</dbReference>
<dbReference type="InterPro" id="IPR015424">
    <property type="entry name" value="PyrdxlP-dep_Trfase"/>
</dbReference>
<evidence type="ECO:0000256" key="1">
    <source>
        <dbReference type="ARBA" id="ARBA00001933"/>
    </source>
</evidence>
<dbReference type="Pfam" id="PF00202">
    <property type="entry name" value="Aminotran_3"/>
    <property type="match status" value="1"/>
</dbReference>
<dbReference type="GO" id="GO:0030170">
    <property type="term" value="F:pyridoxal phosphate binding"/>
    <property type="evidence" value="ECO:0007669"/>
    <property type="project" value="InterPro"/>
</dbReference>